<dbReference type="GO" id="GO:0005886">
    <property type="term" value="C:plasma membrane"/>
    <property type="evidence" value="ECO:0000318"/>
    <property type="project" value="GO_Central"/>
</dbReference>
<dbReference type="Proteomes" id="UP000005239">
    <property type="component" value="Unassembled WGS sequence"/>
</dbReference>
<organism evidence="6 7">
    <name type="scientific">Pristionchus pacificus</name>
    <name type="common">Parasitic nematode worm</name>
    <dbReference type="NCBI Taxonomy" id="54126"/>
    <lineage>
        <taxon>Eukaryota</taxon>
        <taxon>Metazoa</taxon>
        <taxon>Ecdysozoa</taxon>
        <taxon>Nematoda</taxon>
        <taxon>Chromadorea</taxon>
        <taxon>Rhabditida</taxon>
        <taxon>Rhabditina</taxon>
        <taxon>Diplogasteromorpha</taxon>
        <taxon>Diplogasteroidea</taxon>
        <taxon>Neodiplogasteridae</taxon>
        <taxon>Pristionchus</taxon>
    </lineage>
</organism>
<dbReference type="PANTHER" id="PTHR11814">
    <property type="entry name" value="SULFATE TRANSPORTER"/>
    <property type="match status" value="1"/>
</dbReference>
<dbReference type="GO" id="GO:1902476">
    <property type="term" value="P:chloride transmembrane transport"/>
    <property type="evidence" value="ECO:0000318"/>
    <property type="project" value="GO_Central"/>
</dbReference>
<evidence type="ECO:0000313" key="6">
    <source>
        <dbReference type="EnsemblMetazoa" id="PPA29644.1"/>
    </source>
</evidence>
<dbReference type="InterPro" id="IPR036513">
    <property type="entry name" value="STAS_dom_sf"/>
</dbReference>
<reference evidence="7" key="1">
    <citation type="journal article" date="2008" name="Nat. Genet.">
        <title>The Pristionchus pacificus genome provides a unique perspective on nematode lifestyle and parasitism.</title>
        <authorList>
            <person name="Dieterich C."/>
            <person name="Clifton S.W."/>
            <person name="Schuster L.N."/>
            <person name="Chinwalla A."/>
            <person name="Delehaunty K."/>
            <person name="Dinkelacker I."/>
            <person name="Fulton L."/>
            <person name="Fulton R."/>
            <person name="Godfrey J."/>
            <person name="Minx P."/>
            <person name="Mitreva M."/>
            <person name="Roeseler W."/>
            <person name="Tian H."/>
            <person name="Witte H."/>
            <person name="Yang S.P."/>
            <person name="Wilson R.K."/>
            <person name="Sommer R.J."/>
        </authorList>
    </citation>
    <scope>NUCLEOTIDE SEQUENCE [LARGE SCALE GENOMIC DNA]</scope>
    <source>
        <strain evidence="7">PS312</strain>
    </source>
</reference>
<dbReference type="GO" id="GO:0015108">
    <property type="term" value="F:chloride transmembrane transporter activity"/>
    <property type="evidence" value="ECO:0000318"/>
    <property type="project" value="GO_Central"/>
</dbReference>
<dbReference type="CDD" id="cd07042">
    <property type="entry name" value="STAS_SulP_like_sulfate_transporter"/>
    <property type="match status" value="1"/>
</dbReference>
<proteinExistence type="predicted"/>
<evidence type="ECO:0000256" key="5">
    <source>
        <dbReference type="SAM" id="Phobius"/>
    </source>
</evidence>
<feature type="transmembrane region" description="Helical" evidence="5">
    <location>
        <begin position="297"/>
        <end position="314"/>
    </location>
</feature>
<dbReference type="FunFam" id="3.30.750.24:FF:000040">
    <property type="entry name" value="Anion transporter SULP-4"/>
    <property type="match status" value="1"/>
</dbReference>
<sequence>MGTSPTDPPTAAPTDVVIPIDTSEKIASVESTGASTPTRDFEAAINGTALARPPMNQEQFDNQYEYKPDHSELKRRLKKTGRRYIDPFTSCAAFKHALFGFIPILEWLPNYNFKSYIIDDILGGITVGVMHVPQGIAYALLAKVSAVSGLYTSFLPPLIYTVFGTSRHNSIGSFAVVSLMCGMAVDRFTDPSNKNYEEAISSLAEPPSAQEVASSLTLLISFINFAMAILRLDFLTTYFSDQANNEIVVAGFTTAASIHVLISQVKDAVGITNLTKHDGVFGLPWNVYEIAKRIPDVNLYTCAISLFCIIFLLLGKEVVTVQLKKRCNFKYTLPFELILIIMTTLVSYFCNFASDPFDVAVVGKIPTEIPMPAVPRFDIMYKLLPDALAITIVVYAVHISLAKMFAKKQSYEIDANQELIALGITSVASSFFPIYPVACSLGRTLLNFQVGTKTLLSNVFSSILLLSIILFLGAYFGPLPMPVLSCIVIVALTGIFNKFNDLRLLWPVSKIDFSIWVVSFLATVFIDVTPGLAISICYALFTTIAREQWPRWHLLGNVHGTLDFKDSERYEDVFFFHAICIFRFDSPLLFTNVDRFKKCIAKAMNQWERSHEYYVFRVERTKILTDAMEGGGFKEEEVDEGEALSRHFIVDCSGFTFVDYMGVSALKEVYVEMRNRGVLVYFAASKAPVRDLFSKCGFYDFVAKENFYPSIRDAVAIARLRQKARGQQDVQYSLEHDRLSEIMSIVPMH</sequence>
<dbReference type="GO" id="GO:0019531">
    <property type="term" value="F:oxalate transmembrane transporter activity"/>
    <property type="evidence" value="ECO:0000318"/>
    <property type="project" value="GO_Central"/>
</dbReference>
<keyword evidence="2 5" id="KW-0812">Transmembrane</keyword>
<feature type="transmembrane region" description="Helical" evidence="5">
    <location>
        <begin position="335"/>
        <end position="354"/>
    </location>
</feature>
<dbReference type="InterPro" id="IPR001902">
    <property type="entry name" value="SLC26A/SulP_fam"/>
</dbReference>
<dbReference type="AlphaFoldDB" id="A0A2A6B562"/>
<dbReference type="EnsemblMetazoa" id="PPA29644.1">
    <property type="protein sequence ID" value="PPA29644.1"/>
    <property type="gene ID" value="WBGene00119198"/>
</dbReference>
<gene>
    <name evidence="6" type="primary">WBGene00119198</name>
</gene>
<protein>
    <submittedName>
        <fullName evidence="6">Sulp-4</fullName>
    </submittedName>
</protein>
<dbReference type="GO" id="GO:0015106">
    <property type="term" value="F:bicarbonate transmembrane transporter activity"/>
    <property type="evidence" value="ECO:0000318"/>
    <property type="project" value="GO_Central"/>
</dbReference>
<keyword evidence="3 5" id="KW-1133">Transmembrane helix</keyword>
<feature type="transmembrane region" description="Helical" evidence="5">
    <location>
        <begin position="479"/>
        <end position="496"/>
    </location>
</feature>
<name>A0A2A6B562_PRIPA</name>
<keyword evidence="7" id="KW-1185">Reference proteome</keyword>
<feature type="transmembrane region" description="Helical" evidence="5">
    <location>
        <begin position="387"/>
        <end position="406"/>
    </location>
</feature>
<evidence type="ECO:0000256" key="2">
    <source>
        <dbReference type="ARBA" id="ARBA00022692"/>
    </source>
</evidence>
<keyword evidence="4 5" id="KW-0472">Membrane</keyword>
<evidence type="ECO:0000256" key="1">
    <source>
        <dbReference type="ARBA" id="ARBA00004141"/>
    </source>
</evidence>
<dbReference type="SUPFAM" id="SSF52091">
    <property type="entry name" value="SpoIIaa-like"/>
    <property type="match status" value="1"/>
</dbReference>
<reference evidence="6" key="2">
    <citation type="submission" date="2022-06" db="UniProtKB">
        <authorList>
            <consortium name="EnsemblMetazoa"/>
        </authorList>
    </citation>
    <scope>IDENTIFICATION</scope>
    <source>
        <strain evidence="6">PS312</strain>
    </source>
</reference>
<feature type="transmembrane region" description="Helical" evidence="5">
    <location>
        <begin position="455"/>
        <end position="472"/>
    </location>
</feature>
<accession>A0A2A6B562</accession>
<dbReference type="InterPro" id="IPR011547">
    <property type="entry name" value="SLC26A/SulP_dom"/>
</dbReference>
<dbReference type="Pfam" id="PF00916">
    <property type="entry name" value="Sulfate_transp"/>
    <property type="match status" value="1"/>
</dbReference>
<comment type="subcellular location">
    <subcellularLocation>
        <location evidence="1">Membrane</location>
        <topology evidence="1">Multi-pass membrane protein</topology>
    </subcellularLocation>
</comment>
<dbReference type="Pfam" id="PF01740">
    <property type="entry name" value="STAS"/>
    <property type="match status" value="1"/>
</dbReference>
<dbReference type="NCBIfam" id="TIGR00815">
    <property type="entry name" value="sulP"/>
    <property type="match status" value="1"/>
</dbReference>
<dbReference type="InterPro" id="IPR002645">
    <property type="entry name" value="STAS_dom"/>
</dbReference>
<evidence type="ECO:0000256" key="3">
    <source>
        <dbReference type="ARBA" id="ARBA00022989"/>
    </source>
</evidence>
<dbReference type="GO" id="GO:0015116">
    <property type="term" value="F:sulfate transmembrane transporter activity"/>
    <property type="evidence" value="ECO:0000318"/>
    <property type="project" value="GO_Central"/>
</dbReference>
<evidence type="ECO:0000256" key="4">
    <source>
        <dbReference type="ARBA" id="ARBA00023136"/>
    </source>
</evidence>
<dbReference type="GO" id="GO:1902358">
    <property type="term" value="P:sulfate transmembrane transport"/>
    <property type="evidence" value="ECO:0000318"/>
    <property type="project" value="GO_Central"/>
</dbReference>
<dbReference type="OrthoDB" id="288203at2759"/>
<feature type="transmembrane region" description="Helical" evidence="5">
    <location>
        <begin position="516"/>
        <end position="541"/>
    </location>
</feature>
<dbReference type="Gene3D" id="3.30.750.24">
    <property type="entry name" value="STAS domain"/>
    <property type="match status" value="1"/>
</dbReference>
<accession>A0A8R1YKZ1</accession>
<evidence type="ECO:0000313" key="7">
    <source>
        <dbReference type="Proteomes" id="UP000005239"/>
    </source>
</evidence>
<dbReference type="PROSITE" id="PS50801">
    <property type="entry name" value="STAS"/>
    <property type="match status" value="1"/>
</dbReference>